<protein>
    <submittedName>
        <fullName evidence="1">Uncharacterized protein</fullName>
    </submittedName>
</protein>
<comment type="caution">
    <text evidence="1">The sequence shown here is derived from an EMBL/GenBank/DDBJ whole genome shotgun (WGS) entry which is preliminary data.</text>
</comment>
<gene>
    <name evidence="1" type="ORF">HPB50_008181</name>
</gene>
<accession>A0ACB7RT08</accession>
<proteinExistence type="predicted"/>
<organism evidence="1 2">
    <name type="scientific">Hyalomma asiaticum</name>
    <name type="common">Tick</name>
    <dbReference type="NCBI Taxonomy" id="266040"/>
    <lineage>
        <taxon>Eukaryota</taxon>
        <taxon>Metazoa</taxon>
        <taxon>Ecdysozoa</taxon>
        <taxon>Arthropoda</taxon>
        <taxon>Chelicerata</taxon>
        <taxon>Arachnida</taxon>
        <taxon>Acari</taxon>
        <taxon>Parasitiformes</taxon>
        <taxon>Ixodida</taxon>
        <taxon>Ixodoidea</taxon>
        <taxon>Ixodidae</taxon>
        <taxon>Hyalomminae</taxon>
        <taxon>Hyalomma</taxon>
    </lineage>
</organism>
<dbReference type="EMBL" id="CM023487">
    <property type="protein sequence ID" value="KAH6925645.1"/>
    <property type="molecule type" value="Genomic_DNA"/>
</dbReference>
<name>A0ACB7RT08_HYAAI</name>
<evidence type="ECO:0000313" key="2">
    <source>
        <dbReference type="Proteomes" id="UP000821845"/>
    </source>
</evidence>
<dbReference type="Proteomes" id="UP000821845">
    <property type="component" value="Chromosome 7"/>
</dbReference>
<sequence>MSTINACPLESQMSGARMIAILFVITAVKLTTCIVNVDTNALGFVEPCHVEPQLLGHPALQPAAESVPGPDAGNTVPLAKRRFSVAAAGDLSTILECSKEGKSSSNSGGSSCSSSSSQHLPGGATLSSLARPPTGGTSNLPVLQEEPDGHEELRCSILSSWQLQETNETQLFESTDKRPVLKADALITVGDHQMKVLHHLASGAYARVYLAEVADSEETYLDDDESFQVPSQMKVVLKADNSSTSACWEAYICCELRQRLHETLGTTMEDGTHQSSSVMLVMKLRSSF</sequence>
<reference evidence="1" key="1">
    <citation type="submission" date="2020-05" db="EMBL/GenBank/DDBJ databases">
        <title>Large-scale comparative analyses of tick genomes elucidate their genetic diversity and vector capacities.</title>
        <authorList>
            <person name="Jia N."/>
            <person name="Wang J."/>
            <person name="Shi W."/>
            <person name="Du L."/>
            <person name="Sun Y."/>
            <person name="Zhan W."/>
            <person name="Jiang J."/>
            <person name="Wang Q."/>
            <person name="Zhang B."/>
            <person name="Ji P."/>
            <person name="Sakyi L.B."/>
            <person name="Cui X."/>
            <person name="Yuan T."/>
            <person name="Jiang B."/>
            <person name="Yang W."/>
            <person name="Lam T.T.-Y."/>
            <person name="Chang Q."/>
            <person name="Ding S."/>
            <person name="Wang X."/>
            <person name="Zhu J."/>
            <person name="Ruan X."/>
            <person name="Zhao L."/>
            <person name="Wei J."/>
            <person name="Que T."/>
            <person name="Du C."/>
            <person name="Cheng J."/>
            <person name="Dai P."/>
            <person name="Han X."/>
            <person name="Huang E."/>
            <person name="Gao Y."/>
            <person name="Liu J."/>
            <person name="Shao H."/>
            <person name="Ye R."/>
            <person name="Li L."/>
            <person name="Wei W."/>
            <person name="Wang X."/>
            <person name="Wang C."/>
            <person name="Yang T."/>
            <person name="Huo Q."/>
            <person name="Li W."/>
            <person name="Guo W."/>
            <person name="Chen H."/>
            <person name="Zhou L."/>
            <person name="Ni X."/>
            <person name="Tian J."/>
            <person name="Zhou Y."/>
            <person name="Sheng Y."/>
            <person name="Liu T."/>
            <person name="Pan Y."/>
            <person name="Xia L."/>
            <person name="Li J."/>
            <person name="Zhao F."/>
            <person name="Cao W."/>
        </authorList>
    </citation>
    <scope>NUCLEOTIDE SEQUENCE</scope>
    <source>
        <strain evidence="1">Hyas-2018</strain>
    </source>
</reference>
<keyword evidence="2" id="KW-1185">Reference proteome</keyword>
<evidence type="ECO:0000313" key="1">
    <source>
        <dbReference type="EMBL" id="KAH6925645.1"/>
    </source>
</evidence>